<evidence type="ECO:0000313" key="3">
    <source>
        <dbReference type="Proteomes" id="UP000425960"/>
    </source>
</evidence>
<dbReference type="InterPro" id="IPR050744">
    <property type="entry name" value="AI-2_Isomerase_LsrG"/>
</dbReference>
<feature type="domain" description="ABM" evidence="1">
    <location>
        <begin position="2"/>
        <end position="98"/>
    </location>
</feature>
<organism evidence="2 3">
    <name type="scientific">Desulfosarcina ovata subsp. sediminis</name>
    <dbReference type="NCBI Taxonomy" id="885957"/>
    <lineage>
        <taxon>Bacteria</taxon>
        <taxon>Pseudomonadati</taxon>
        <taxon>Thermodesulfobacteriota</taxon>
        <taxon>Desulfobacteria</taxon>
        <taxon>Desulfobacterales</taxon>
        <taxon>Desulfosarcinaceae</taxon>
        <taxon>Desulfosarcina</taxon>
    </lineage>
</organism>
<protein>
    <submittedName>
        <fullName evidence="2">Quinol monooxygenase</fullName>
    </submittedName>
</protein>
<dbReference type="Gene3D" id="3.30.70.100">
    <property type="match status" value="1"/>
</dbReference>
<keyword evidence="2" id="KW-0560">Oxidoreductase</keyword>
<dbReference type="InterPro" id="IPR007138">
    <property type="entry name" value="ABM_dom"/>
</dbReference>
<dbReference type="Proteomes" id="UP000425960">
    <property type="component" value="Chromosome"/>
</dbReference>
<dbReference type="RefSeq" id="WP_155324531.1">
    <property type="nucleotide sequence ID" value="NZ_AP021876.1"/>
</dbReference>
<sequence length="101" mass="11258">MIHVIASILVKAGKADEFLEMFKANVPSVKAEPGCIAYMPTIDVDAGLPPQDLDPDRVVIIEKWESLDALHAHLKAPHMLAYRERTRDLVEKTVLNVLQEA</sequence>
<gene>
    <name evidence="2" type="ORF">DSCO28_52430</name>
</gene>
<dbReference type="KEGG" id="dov:DSCO28_52430"/>
<dbReference type="EMBL" id="AP021876">
    <property type="protein sequence ID" value="BBO84677.1"/>
    <property type="molecule type" value="Genomic_DNA"/>
</dbReference>
<dbReference type="PANTHER" id="PTHR33336:SF3">
    <property type="entry name" value="ABM DOMAIN-CONTAINING PROTEIN"/>
    <property type="match status" value="1"/>
</dbReference>
<dbReference type="AlphaFoldDB" id="A0A5K7ZWN3"/>
<name>A0A5K7ZWN3_9BACT</name>
<dbReference type="Pfam" id="PF03992">
    <property type="entry name" value="ABM"/>
    <property type="match status" value="1"/>
</dbReference>
<evidence type="ECO:0000313" key="2">
    <source>
        <dbReference type="EMBL" id="BBO84677.1"/>
    </source>
</evidence>
<dbReference type="GO" id="GO:0004497">
    <property type="term" value="F:monooxygenase activity"/>
    <property type="evidence" value="ECO:0007669"/>
    <property type="project" value="UniProtKB-KW"/>
</dbReference>
<dbReference type="GO" id="GO:0005829">
    <property type="term" value="C:cytosol"/>
    <property type="evidence" value="ECO:0007669"/>
    <property type="project" value="TreeGrafter"/>
</dbReference>
<dbReference type="PROSITE" id="PS51725">
    <property type="entry name" value="ABM"/>
    <property type="match status" value="1"/>
</dbReference>
<accession>A0A5K7ZWN3</accession>
<evidence type="ECO:0000259" key="1">
    <source>
        <dbReference type="PROSITE" id="PS51725"/>
    </source>
</evidence>
<keyword evidence="2" id="KW-0503">Monooxygenase</keyword>
<dbReference type="SUPFAM" id="SSF54909">
    <property type="entry name" value="Dimeric alpha+beta barrel"/>
    <property type="match status" value="1"/>
</dbReference>
<dbReference type="InterPro" id="IPR011008">
    <property type="entry name" value="Dimeric_a/b-barrel"/>
</dbReference>
<proteinExistence type="predicted"/>
<dbReference type="PANTHER" id="PTHR33336">
    <property type="entry name" value="QUINOL MONOOXYGENASE YGIN-RELATED"/>
    <property type="match status" value="1"/>
</dbReference>
<reference evidence="2 3" key="1">
    <citation type="submission" date="2019-11" db="EMBL/GenBank/DDBJ databases">
        <title>Comparative genomics of hydrocarbon-degrading Desulfosarcina strains.</title>
        <authorList>
            <person name="Watanabe M."/>
            <person name="Kojima H."/>
            <person name="Fukui M."/>
        </authorList>
    </citation>
    <scope>NUCLEOTIDE SEQUENCE [LARGE SCALE GENOMIC DNA]</scope>
    <source>
        <strain evidence="2 3">28bB2T</strain>
    </source>
</reference>